<keyword evidence="2" id="KW-1185">Reference proteome</keyword>
<dbReference type="EMBL" id="CP098502">
    <property type="protein sequence ID" value="UTI62286.1"/>
    <property type="molecule type" value="Genomic_DNA"/>
</dbReference>
<dbReference type="Proteomes" id="UP001056035">
    <property type="component" value="Chromosome"/>
</dbReference>
<dbReference type="Gene3D" id="1.10.10.10">
    <property type="entry name" value="Winged helix-like DNA-binding domain superfamily/Winged helix DNA-binding domain"/>
    <property type="match status" value="1"/>
</dbReference>
<name>A0ABY5DKN7_9ACTN</name>
<gene>
    <name evidence="1" type="ORF">NBH00_13020</name>
</gene>
<dbReference type="InterPro" id="IPR036388">
    <property type="entry name" value="WH-like_DNA-bd_sf"/>
</dbReference>
<sequence length="100" mass="10958">MFDMRKLEPSRLTSLTSVEAEALRLVVDGASPRDIAERLRIPEDALYRLVTWALDEVEPAPGGRTIDDVHSERGSRPATAAELLDFEAAYGASLPPDHEG</sequence>
<evidence type="ECO:0000313" key="2">
    <source>
        <dbReference type="Proteomes" id="UP001056035"/>
    </source>
</evidence>
<proteinExistence type="predicted"/>
<dbReference type="RefSeq" id="WP_254569024.1">
    <property type="nucleotide sequence ID" value="NZ_CP098502.1"/>
</dbReference>
<dbReference type="InterPro" id="IPR016032">
    <property type="entry name" value="Sig_transdc_resp-reg_C-effctor"/>
</dbReference>
<protein>
    <submittedName>
        <fullName evidence="1">Helix-turn-helix domain-containing protein</fullName>
    </submittedName>
</protein>
<reference evidence="1 2" key="1">
    <citation type="submission" date="2022-06" db="EMBL/GenBank/DDBJ databases">
        <title>Paraconexibacter antarcticus.</title>
        <authorList>
            <person name="Kim C.S."/>
        </authorList>
    </citation>
    <scope>NUCLEOTIDE SEQUENCE [LARGE SCALE GENOMIC DNA]</scope>
    <source>
        <strain evidence="1 2">02-257</strain>
    </source>
</reference>
<dbReference type="SUPFAM" id="SSF46894">
    <property type="entry name" value="C-terminal effector domain of the bipartite response regulators"/>
    <property type="match status" value="1"/>
</dbReference>
<accession>A0ABY5DKN7</accession>
<evidence type="ECO:0000313" key="1">
    <source>
        <dbReference type="EMBL" id="UTI62286.1"/>
    </source>
</evidence>
<organism evidence="1 2">
    <name type="scientific">Paraconexibacter antarcticus</name>
    <dbReference type="NCBI Taxonomy" id="2949664"/>
    <lineage>
        <taxon>Bacteria</taxon>
        <taxon>Bacillati</taxon>
        <taxon>Actinomycetota</taxon>
        <taxon>Thermoleophilia</taxon>
        <taxon>Solirubrobacterales</taxon>
        <taxon>Paraconexibacteraceae</taxon>
        <taxon>Paraconexibacter</taxon>
    </lineage>
</organism>